<evidence type="ECO:0000256" key="1">
    <source>
        <dbReference type="ARBA" id="ARBA00023125"/>
    </source>
</evidence>
<dbReference type="PRINTS" id="PR00455">
    <property type="entry name" value="HTHTETR"/>
</dbReference>
<dbReference type="STRING" id="1137991.SAMN05660642_02095"/>
<evidence type="ECO:0000313" key="5">
    <source>
        <dbReference type="Proteomes" id="UP000198680"/>
    </source>
</evidence>
<dbReference type="InterPro" id="IPR023772">
    <property type="entry name" value="DNA-bd_HTH_TetR-type_CS"/>
</dbReference>
<dbReference type="GO" id="GO:0000976">
    <property type="term" value="F:transcription cis-regulatory region binding"/>
    <property type="evidence" value="ECO:0007669"/>
    <property type="project" value="TreeGrafter"/>
</dbReference>
<name>A0A1G9RWE0_9ACTN</name>
<feature type="DNA-binding region" description="H-T-H motif" evidence="2">
    <location>
        <begin position="39"/>
        <end position="58"/>
    </location>
</feature>
<reference evidence="5" key="1">
    <citation type="submission" date="2016-10" db="EMBL/GenBank/DDBJ databases">
        <authorList>
            <person name="Varghese N."/>
            <person name="Submissions S."/>
        </authorList>
    </citation>
    <scope>NUCLEOTIDE SEQUENCE [LARGE SCALE GENOMIC DNA]</scope>
    <source>
        <strain evidence="5">DSM 45419</strain>
    </source>
</reference>
<dbReference type="RefSeq" id="WP_091217345.1">
    <property type="nucleotide sequence ID" value="NZ_FNHE01000004.1"/>
</dbReference>
<dbReference type="PANTHER" id="PTHR30055">
    <property type="entry name" value="HTH-TYPE TRANSCRIPTIONAL REGULATOR RUTR"/>
    <property type="match status" value="1"/>
</dbReference>
<keyword evidence="1 2" id="KW-0238">DNA-binding</keyword>
<dbReference type="InterPro" id="IPR001647">
    <property type="entry name" value="HTH_TetR"/>
</dbReference>
<dbReference type="Pfam" id="PF00440">
    <property type="entry name" value="TetR_N"/>
    <property type="match status" value="1"/>
</dbReference>
<evidence type="ECO:0000259" key="3">
    <source>
        <dbReference type="PROSITE" id="PS50977"/>
    </source>
</evidence>
<protein>
    <submittedName>
        <fullName evidence="4">Transcriptional regulator, TetR family</fullName>
    </submittedName>
</protein>
<dbReference type="GO" id="GO:0003700">
    <property type="term" value="F:DNA-binding transcription factor activity"/>
    <property type="evidence" value="ECO:0007669"/>
    <property type="project" value="TreeGrafter"/>
</dbReference>
<evidence type="ECO:0000256" key="2">
    <source>
        <dbReference type="PROSITE-ProRule" id="PRU00335"/>
    </source>
</evidence>
<dbReference type="PROSITE" id="PS50977">
    <property type="entry name" value="HTH_TETR_2"/>
    <property type="match status" value="1"/>
</dbReference>
<sequence>MGGLVELGDDPTVDDAQRRGRILGALATCMAEKGYRATTVADIARVARVSKTVLYAHFRDKEDCLLELVSRATDKVLAELRRTQQEGAAAGLPWRDRLHATVSALLSALASGPEAAWAVLVEVQAAGRSGLALRRDVLDRYVTLLCETADDLVARFPDEVRPVGPDLVLAAVGGIHELMLARVERGQAARLTEDADVAAAVLVGLFERRG</sequence>
<dbReference type="EMBL" id="FNHE01000004">
    <property type="protein sequence ID" value="SDM27340.1"/>
    <property type="molecule type" value="Genomic_DNA"/>
</dbReference>
<dbReference type="Proteomes" id="UP000198680">
    <property type="component" value="Unassembled WGS sequence"/>
</dbReference>
<dbReference type="SUPFAM" id="SSF46689">
    <property type="entry name" value="Homeodomain-like"/>
    <property type="match status" value="1"/>
</dbReference>
<proteinExistence type="predicted"/>
<dbReference type="AlphaFoldDB" id="A0A1G9RWE0"/>
<dbReference type="OrthoDB" id="5242485at2"/>
<dbReference type="PANTHER" id="PTHR30055:SF226">
    <property type="entry name" value="HTH-TYPE TRANSCRIPTIONAL REGULATOR PKSA"/>
    <property type="match status" value="1"/>
</dbReference>
<accession>A0A1G9RWE0</accession>
<dbReference type="Gene3D" id="1.10.357.10">
    <property type="entry name" value="Tetracycline Repressor, domain 2"/>
    <property type="match status" value="1"/>
</dbReference>
<gene>
    <name evidence="4" type="ORF">SAMN05660642_02095</name>
</gene>
<dbReference type="InterPro" id="IPR009057">
    <property type="entry name" value="Homeodomain-like_sf"/>
</dbReference>
<dbReference type="PROSITE" id="PS01081">
    <property type="entry name" value="HTH_TETR_1"/>
    <property type="match status" value="1"/>
</dbReference>
<feature type="domain" description="HTH tetR-type" evidence="3">
    <location>
        <begin position="16"/>
        <end position="76"/>
    </location>
</feature>
<dbReference type="InterPro" id="IPR050109">
    <property type="entry name" value="HTH-type_TetR-like_transc_reg"/>
</dbReference>
<keyword evidence="5" id="KW-1185">Reference proteome</keyword>
<evidence type="ECO:0000313" key="4">
    <source>
        <dbReference type="EMBL" id="SDM27340.1"/>
    </source>
</evidence>
<organism evidence="4 5">
    <name type="scientific">Geodermatophilus siccatus</name>
    <dbReference type="NCBI Taxonomy" id="1137991"/>
    <lineage>
        <taxon>Bacteria</taxon>
        <taxon>Bacillati</taxon>
        <taxon>Actinomycetota</taxon>
        <taxon>Actinomycetes</taxon>
        <taxon>Geodermatophilales</taxon>
        <taxon>Geodermatophilaceae</taxon>
        <taxon>Geodermatophilus</taxon>
    </lineage>
</organism>